<evidence type="ECO:0000313" key="7">
    <source>
        <dbReference type="EMBL" id="GEC94827.1"/>
    </source>
</evidence>
<organism evidence="7 8">
    <name type="scientific">Zoogloea ramigera</name>
    <dbReference type="NCBI Taxonomy" id="350"/>
    <lineage>
        <taxon>Bacteria</taxon>
        <taxon>Pseudomonadati</taxon>
        <taxon>Pseudomonadota</taxon>
        <taxon>Betaproteobacteria</taxon>
        <taxon>Rhodocyclales</taxon>
        <taxon>Zoogloeaceae</taxon>
        <taxon>Zoogloea</taxon>
    </lineage>
</organism>
<evidence type="ECO:0000256" key="4">
    <source>
        <dbReference type="ARBA" id="ARBA00022898"/>
    </source>
</evidence>
<keyword evidence="8" id="KW-1185">Reference proteome</keyword>
<protein>
    <submittedName>
        <fullName evidence="7">O-acetylhomoserine aminocarboxypropyltransferase</fullName>
    </submittedName>
</protein>
<dbReference type="Gene3D" id="3.40.640.10">
    <property type="entry name" value="Type I PLP-dependent aspartate aminotransferase-like (Major domain)"/>
    <property type="match status" value="1"/>
</dbReference>
<evidence type="ECO:0000256" key="3">
    <source>
        <dbReference type="ARBA" id="ARBA00022679"/>
    </source>
</evidence>
<dbReference type="SUPFAM" id="SSF53383">
    <property type="entry name" value="PLP-dependent transferases"/>
    <property type="match status" value="1"/>
</dbReference>
<dbReference type="GO" id="GO:0005737">
    <property type="term" value="C:cytoplasm"/>
    <property type="evidence" value="ECO:0007669"/>
    <property type="project" value="TreeGrafter"/>
</dbReference>
<evidence type="ECO:0000256" key="1">
    <source>
        <dbReference type="ARBA" id="ARBA00001933"/>
    </source>
</evidence>
<comment type="caution">
    <text evidence="7">The sequence shown here is derived from an EMBL/GenBank/DDBJ whole genome shotgun (WGS) entry which is preliminary data.</text>
</comment>
<dbReference type="GO" id="GO:0006535">
    <property type="term" value="P:cysteine biosynthetic process from serine"/>
    <property type="evidence" value="ECO:0007669"/>
    <property type="project" value="TreeGrafter"/>
</dbReference>
<feature type="modified residue" description="N6-(pyridoxal phosphate)lysine" evidence="5">
    <location>
        <position position="210"/>
    </location>
</feature>
<dbReference type="InterPro" id="IPR015424">
    <property type="entry name" value="PyrdxlP-dep_Trfase"/>
</dbReference>
<accession>A0A4Y4CUY9</accession>
<evidence type="ECO:0000256" key="2">
    <source>
        <dbReference type="ARBA" id="ARBA00009077"/>
    </source>
</evidence>
<dbReference type="GO" id="GO:0030170">
    <property type="term" value="F:pyridoxal phosphate binding"/>
    <property type="evidence" value="ECO:0007669"/>
    <property type="project" value="InterPro"/>
</dbReference>
<evidence type="ECO:0000256" key="5">
    <source>
        <dbReference type="PIRSR" id="PIRSR001434-2"/>
    </source>
</evidence>
<dbReference type="PANTHER" id="PTHR43797:SF2">
    <property type="entry name" value="HOMOCYSTEINE_CYSTEINE SYNTHASE"/>
    <property type="match status" value="1"/>
</dbReference>
<dbReference type="AlphaFoldDB" id="A0A4Y4CUY9"/>
<reference evidence="7 8" key="1">
    <citation type="submission" date="2019-06" db="EMBL/GenBank/DDBJ databases">
        <title>Whole genome shotgun sequence of Zoogloea ramigera NBRC 15342.</title>
        <authorList>
            <person name="Hosoyama A."/>
            <person name="Uohara A."/>
            <person name="Ohji S."/>
            <person name="Ichikawa N."/>
        </authorList>
    </citation>
    <scope>NUCLEOTIDE SEQUENCE [LARGE SCALE GENOMIC DNA]</scope>
    <source>
        <strain evidence="7 8">NBRC 15342</strain>
    </source>
</reference>
<comment type="similarity">
    <text evidence="2 6">Belongs to the trans-sulfuration enzymes family.</text>
</comment>
<evidence type="ECO:0000313" key="8">
    <source>
        <dbReference type="Proteomes" id="UP000318422"/>
    </source>
</evidence>
<dbReference type="EMBL" id="BJNV01000010">
    <property type="protein sequence ID" value="GEC94827.1"/>
    <property type="molecule type" value="Genomic_DNA"/>
</dbReference>
<dbReference type="GO" id="GO:0071269">
    <property type="term" value="P:L-homocysteine biosynthetic process"/>
    <property type="evidence" value="ECO:0007669"/>
    <property type="project" value="TreeGrafter"/>
</dbReference>
<proteinExistence type="inferred from homology"/>
<dbReference type="InterPro" id="IPR015421">
    <property type="entry name" value="PyrdxlP-dep_Trfase_major"/>
</dbReference>
<keyword evidence="3 7" id="KW-0808">Transferase</keyword>
<dbReference type="PANTHER" id="PTHR43797">
    <property type="entry name" value="HOMOCYSTEINE/CYSTEINE SYNTHASE"/>
    <property type="match status" value="1"/>
</dbReference>
<dbReference type="Proteomes" id="UP000318422">
    <property type="component" value="Unassembled WGS sequence"/>
</dbReference>
<gene>
    <name evidence="7" type="primary">cysD_1</name>
    <name evidence="7" type="ORF">ZRA01_09000</name>
</gene>
<dbReference type="GO" id="GO:0019346">
    <property type="term" value="P:transsulfuration"/>
    <property type="evidence" value="ECO:0007669"/>
    <property type="project" value="InterPro"/>
</dbReference>
<dbReference type="NCBIfam" id="TIGR01326">
    <property type="entry name" value="OAH_OAS_sulfhy"/>
    <property type="match status" value="1"/>
</dbReference>
<keyword evidence="4 5" id="KW-0663">Pyridoxal phosphate</keyword>
<evidence type="ECO:0000256" key="6">
    <source>
        <dbReference type="RuleBase" id="RU362118"/>
    </source>
</evidence>
<dbReference type="Gene3D" id="3.90.1150.10">
    <property type="entry name" value="Aspartate Aminotransferase, domain 1"/>
    <property type="match status" value="1"/>
</dbReference>
<dbReference type="Pfam" id="PF01053">
    <property type="entry name" value="Cys_Met_Meta_PP"/>
    <property type="match status" value="1"/>
</dbReference>
<dbReference type="CDD" id="cd00614">
    <property type="entry name" value="CGS_like"/>
    <property type="match status" value="1"/>
</dbReference>
<name>A0A4Y4CUY9_ZOORA</name>
<dbReference type="PROSITE" id="PS00868">
    <property type="entry name" value="CYS_MET_METAB_PP"/>
    <property type="match status" value="1"/>
</dbReference>
<dbReference type="InterPro" id="IPR006235">
    <property type="entry name" value="OAc-hSer/O-AcSer_sulfhydrylase"/>
</dbReference>
<dbReference type="RefSeq" id="WP_141349745.1">
    <property type="nucleotide sequence ID" value="NZ_BJNV01000010.1"/>
</dbReference>
<dbReference type="InterPro" id="IPR000277">
    <property type="entry name" value="Cys/Met-Metab_PyrdxlP-dep_enz"/>
</dbReference>
<dbReference type="InterPro" id="IPR015422">
    <property type="entry name" value="PyrdxlP-dep_Trfase_small"/>
</dbReference>
<dbReference type="OrthoDB" id="9805807at2"/>
<sequence length="434" mass="45659">MPIQRNAGADTLALHAGQTPDPLHHSRATPIHFTTSYVFESSDHAAALFNQARAGHVYSRISNPTNAVLEERIAALDGGVGAIACASGQAALMLAITTLMGSGGHIVASRSLYGGSHNLLAYTLPRFGIETTFVAPRDKGAWRAAIRPETRLLFGEAIGNPGLEVLDVPGIAEIAHEARVPLLVDATLLTPALQCPLDLGADLVMHSATKFLGGHGVAVGGLLVDGGAFDWEAAGGRFPTLTEAYEGFHGMDFAEESPIAAFLLRARREGLRDFGACLSPMNAFQILQGIETLGLRMERHVANARALVRHLSEHPLVEAVSWPELDSHPDHALAARLLPKGCGGVFSFSLKGGRKAGCAFIEALRLVSHLANVGDAKSLAIHPASTTHFRMSPEALLAAGIGEGTIRLSVGLENATDLIADLDRGLQAAHKATA</sequence>
<comment type="cofactor">
    <cofactor evidence="1 6">
        <name>pyridoxal 5'-phosphate</name>
        <dbReference type="ChEBI" id="CHEBI:597326"/>
    </cofactor>
</comment>
<dbReference type="PIRSF" id="PIRSF001434">
    <property type="entry name" value="CGS"/>
    <property type="match status" value="1"/>
</dbReference>
<dbReference type="GO" id="GO:0004124">
    <property type="term" value="F:cysteine synthase activity"/>
    <property type="evidence" value="ECO:0007669"/>
    <property type="project" value="TreeGrafter"/>
</dbReference>
<dbReference type="InterPro" id="IPR054542">
    <property type="entry name" value="Cys_met_metab_PP"/>
</dbReference>
<dbReference type="GO" id="GO:0003961">
    <property type="term" value="F:O-acetylhomoserine aminocarboxypropyltransferase activity"/>
    <property type="evidence" value="ECO:0007669"/>
    <property type="project" value="TreeGrafter"/>
</dbReference>
<dbReference type="FunFam" id="3.40.640.10:FF:000035">
    <property type="entry name" value="O-succinylhomoserine sulfhydrylase"/>
    <property type="match status" value="1"/>
</dbReference>
<dbReference type="NCBIfam" id="NF006004">
    <property type="entry name" value="PRK08134.1"/>
    <property type="match status" value="1"/>
</dbReference>